<accession>A0ABU4GB17</accession>
<dbReference type="Proteomes" id="UP001282284">
    <property type="component" value="Unassembled WGS sequence"/>
</dbReference>
<proteinExistence type="predicted"/>
<name>A0ABU4GB17_9BACL</name>
<evidence type="ECO:0000313" key="2">
    <source>
        <dbReference type="Proteomes" id="UP001282284"/>
    </source>
</evidence>
<sequence>MEISPVYIKKMECLNCKDKFTTTKIRSRFVRVVEHEQDFKPIYADPSNNPLFYHVAVCPHCGFSFTEDFSTYFAPGVKNEITKTITSLWSGRSFGEERTIDEAIETYKLAYLSASIKKEKALTMAGIILRIAWLYKERQDVTMEKRFRSIARDLYTEAYTEGDYVGTQMSETRVLYLMAELSHAIGDRDAATRNFSRVIENQRTSIEPKIVEMAKERWHEIREVKKQSG</sequence>
<dbReference type="EMBL" id="JAUBDI010000008">
    <property type="protein sequence ID" value="MDW0113552.1"/>
    <property type="molecule type" value="Genomic_DNA"/>
</dbReference>
<dbReference type="RefSeq" id="WP_317943970.1">
    <property type="nucleotide sequence ID" value="NZ_JAUBDI010000008.1"/>
</dbReference>
<comment type="caution">
    <text evidence="1">The sequence shown here is derived from an EMBL/GenBank/DDBJ whole genome shotgun (WGS) entry which is preliminary data.</text>
</comment>
<keyword evidence="2" id="KW-1185">Reference proteome</keyword>
<evidence type="ECO:0000313" key="1">
    <source>
        <dbReference type="EMBL" id="MDW0113552.1"/>
    </source>
</evidence>
<organism evidence="1 2">
    <name type="scientific">Sporosarcina saromensis</name>
    <dbReference type="NCBI Taxonomy" id="359365"/>
    <lineage>
        <taxon>Bacteria</taxon>
        <taxon>Bacillati</taxon>
        <taxon>Bacillota</taxon>
        <taxon>Bacilli</taxon>
        <taxon>Bacillales</taxon>
        <taxon>Caryophanaceae</taxon>
        <taxon>Sporosarcina</taxon>
    </lineage>
</organism>
<dbReference type="InterPro" id="IPR018708">
    <property type="entry name" value="DUF2225"/>
</dbReference>
<gene>
    <name evidence="1" type="ORF">QT711_10165</name>
</gene>
<reference evidence="1 2" key="1">
    <citation type="submission" date="2023-06" db="EMBL/GenBank/DDBJ databases">
        <title>Sporosarcina sp. nov., isolated from Korean traditional fermented seafood 'Jeotgal'.</title>
        <authorList>
            <person name="Yang A.I."/>
            <person name="Shin N.-R."/>
        </authorList>
    </citation>
    <scope>NUCLEOTIDE SEQUENCE [LARGE SCALE GENOMIC DNA]</scope>
    <source>
        <strain evidence="1 2">KCTC13119</strain>
    </source>
</reference>
<protein>
    <submittedName>
        <fullName evidence="1">DUF2225 domain-containing protein</fullName>
    </submittedName>
</protein>
<dbReference type="Pfam" id="PF09986">
    <property type="entry name" value="DUF2225"/>
    <property type="match status" value="1"/>
</dbReference>